<dbReference type="Gene3D" id="3.30.70.100">
    <property type="match status" value="1"/>
</dbReference>
<feature type="domain" description="EthD" evidence="2">
    <location>
        <begin position="23"/>
        <end position="93"/>
    </location>
</feature>
<accession>A0A9P4QI84</accession>
<comment type="caution">
    <text evidence="3">The sequence shown here is derived from an EMBL/GenBank/DDBJ whole genome shotgun (WGS) entry which is preliminary data.</text>
</comment>
<dbReference type="InterPro" id="IPR009799">
    <property type="entry name" value="EthD_dom"/>
</dbReference>
<dbReference type="Proteomes" id="UP000799444">
    <property type="component" value="Unassembled WGS sequence"/>
</dbReference>
<comment type="similarity">
    <text evidence="1">Belongs to the tpcK family.</text>
</comment>
<dbReference type="EMBL" id="ML996372">
    <property type="protein sequence ID" value="KAF2726924.1"/>
    <property type="molecule type" value="Genomic_DNA"/>
</dbReference>
<dbReference type="AlphaFoldDB" id="A0A9P4QI84"/>
<proteinExistence type="inferred from homology"/>
<protein>
    <recommendedName>
        <fullName evidence="2">EthD domain-containing protein</fullName>
    </recommendedName>
</protein>
<evidence type="ECO:0000256" key="1">
    <source>
        <dbReference type="ARBA" id="ARBA00005986"/>
    </source>
</evidence>
<organism evidence="3 4">
    <name type="scientific">Polyplosphaeria fusca</name>
    <dbReference type="NCBI Taxonomy" id="682080"/>
    <lineage>
        <taxon>Eukaryota</taxon>
        <taxon>Fungi</taxon>
        <taxon>Dikarya</taxon>
        <taxon>Ascomycota</taxon>
        <taxon>Pezizomycotina</taxon>
        <taxon>Dothideomycetes</taxon>
        <taxon>Pleosporomycetidae</taxon>
        <taxon>Pleosporales</taxon>
        <taxon>Tetraplosphaeriaceae</taxon>
        <taxon>Polyplosphaeria</taxon>
    </lineage>
</organism>
<evidence type="ECO:0000259" key="2">
    <source>
        <dbReference type="Pfam" id="PF07110"/>
    </source>
</evidence>
<dbReference type="InterPro" id="IPR011008">
    <property type="entry name" value="Dimeric_a/b-barrel"/>
</dbReference>
<name>A0A9P4QI84_9PLEO</name>
<dbReference type="GO" id="GO:0016491">
    <property type="term" value="F:oxidoreductase activity"/>
    <property type="evidence" value="ECO:0007669"/>
    <property type="project" value="InterPro"/>
</dbReference>
<dbReference type="Pfam" id="PF07110">
    <property type="entry name" value="EthD"/>
    <property type="match status" value="1"/>
</dbReference>
<reference evidence="3" key="1">
    <citation type="journal article" date="2020" name="Stud. Mycol.">
        <title>101 Dothideomycetes genomes: a test case for predicting lifestyles and emergence of pathogens.</title>
        <authorList>
            <person name="Haridas S."/>
            <person name="Albert R."/>
            <person name="Binder M."/>
            <person name="Bloem J."/>
            <person name="Labutti K."/>
            <person name="Salamov A."/>
            <person name="Andreopoulos B."/>
            <person name="Baker S."/>
            <person name="Barry K."/>
            <person name="Bills G."/>
            <person name="Bluhm B."/>
            <person name="Cannon C."/>
            <person name="Castanera R."/>
            <person name="Culley D."/>
            <person name="Daum C."/>
            <person name="Ezra D."/>
            <person name="Gonzalez J."/>
            <person name="Henrissat B."/>
            <person name="Kuo A."/>
            <person name="Liang C."/>
            <person name="Lipzen A."/>
            <person name="Lutzoni F."/>
            <person name="Magnuson J."/>
            <person name="Mondo S."/>
            <person name="Nolan M."/>
            <person name="Ohm R."/>
            <person name="Pangilinan J."/>
            <person name="Park H.-J."/>
            <person name="Ramirez L."/>
            <person name="Alfaro M."/>
            <person name="Sun H."/>
            <person name="Tritt A."/>
            <person name="Yoshinaga Y."/>
            <person name="Zwiers L.-H."/>
            <person name="Turgeon B."/>
            <person name="Goodwin S."/>
            <person name="Spatafora J."/>
            <person name="Crous P."/>
            <person name="Grigoriev I."/>
        </authorList>
    </citation>
    <scope>NUCLEOTIDE SEQUENCE</scope>
    <source>
        <strain evidence="3">CBS 125425</strain>
    </source>
</reference>
<evidence type="ECO:0000313" key="4">
    <source>
        <dbReference type="Proteomes" id="UP000799444"/>
    </source>
</evidence>
<gene>
    <name evidence="3" type="ORF">EJ04DRAFT_479844</name>
</gene>
<keyword evidence="4" id="KW-1185">Reference proteome</keyword>
<dbReference type="NCBIfam" id="TIGR02118">
    <property type="entry name" value="EthD family reductase"/>
    <property type="match status" value="1"/>
</dbReference>
<evidence type="ECO:0000313" key="3">
    <source>
        <dbReference type="EMBL" id="KAF2726924.1"/>
    </source>
</evidence>
<dbReference type="PANTHER" id="PTHR40260:SF2">
    <property type="entry name" value="BLR8190 PROTEIN"/>
    <property type="match status" value="1"/>
</dbReference>
<dbReference type="PANTHER" id="PTHR40260">
    <property type="entry name" value="BLR8190 PROTEIN"/>
    <property type="match status" value="1"/>
</dbReference>
<sequence length="104" mass="11850">MSMPPGAIITALYPRKPDLTFDTEYYISHHIPLFTKLWRPYGAQDVYFTEAQPGSEYAYCVTLHFRDIEGWERAVGNEEEMGEIVGDVKNFTNGEAVFVVGRVV</sequence>
<dbReference type="OrthoDB" id="4892971at2759"/>
<feature type="non-terminal residue" evidence="3">
    <location>
        <position position="104"/>
    </location>
</feature>
<dbReference type="SUPFAM" id="SSF54909">
    <property type="entry name" value="Dimeric alpha+beta barrel"/>
    <property type="match status" value="1"/>
</dbReference>